<protein>
    <recommendedName>
        <fullName evidence="1">DNA helicase Pif1-like 2B domain-containing protein</fullName>
    </recommendedName>
</protein>
<dbReference type="Proteomes" id="UP001378960">
    <property type="component" value="Unassembled WGS sequence"/>
</dbReference>
<sequence>MLRRIKNDPCLVKSYQKIIVGCSNSLMDVFSVWQDRVDSHSKAGFPEHILKLKFGCPVVLIRNIDAVRGLVNGTRMSVLNIRNDVNAVTGRLVAEESKIANESTYSVNSEFDSIIFEGTVAEMANVVEEDDYKLYGSVPT</sequence>
<reference evidence="2 3" key="1">
    <citation type="journal article" date="2023" name="Elife">
        <title>Identification of key yeast species and microbe-microbe interactions impacting larval growth of Drosophila in the wild.</title>
        <authorList>
            <person name="Mure A."/>
            <person name="Sugiura Y."/>
            <person name="Maeda R."/>
            <person name="Honda K."/>
            <person name="Sakurai N."/>
            <person name="Takahashi Y."/>
            <person name="Watada M."/>
            <person name="Katoh T."/>
            <person name="Gotoh A."/>
            <person name="Gotoh Y."/>
            <person name="Taniguchi I."/>
            <person name="Nakamura K."/>
            <person name="Hayashi T."/>
            <person name="Katayama T."/>
            <person name="Uemura T."/>
            <person name="Hattori Y."/>
        </authorList>
    </citation>
    <scope>NUCLEOTIDE SEQUENCE [LARGE SCALE GENOMIC DNA]</scope>
    <source>
        <strain evidence="2 3">PK-24</strain>
    </source>
</reference>
<evidence type="ECO:0000313" key="2">
    <source>
        <dbReference type="EMBL" id="GMM47341.1"/>
    </source>
</evidence>
<proteinExistence type="predicted"/>
<dbReference type="EMBL" id="BTGB01000005">
    <property type="protein sequence ID" value="GMM47341.1"/>
    <property type="molecule type" value="Genomic_DNA"/>
</dbReference>
<evidence type="ECO:0000313" key="3">
    <source>
        <dbReference type="Proteomes" id="UP001378960"/>
    </source>
</evidence>
<evidence type="ECO:0000259" key="1">
    <source>
        <dbReference type="Pfam" id="PF21530"/>
    </source>
</evidence>
<name>A0AAV5R742_PICKL</name>
<organism evidence="2 3">
    <name type="scientific">Pichia kluyveri</name>
    <name type="common">Yeast</name>
    <dbReference type="NCBI Taxonomy" id="36015"/>
    <lineage>
        <taxon>Eukaryota</taxon>
        <taxon>Fungi</taxon>
        <taxon>Dikarya</taxon>
        <taxon>Ascomycota</taxon>
        <taxon>Saccharomycotina</taxon>
        <taxon>Pichiomycetes</taxon>
        <taxon>Pichiales</taxon>
        <taxon>Pichiaceae</taxon>
        <taxon>Pichia</taxon>
    </lineage>
</organism>
<keyword evidence="3" id="KW-1185">Reference proteome</keyword>
<feature type="domain" description="DNA helicase Pif1-like 2B" evidence="1">
    <location>
        <begin position="42"/>
        <end position="80"/>
    </location>
</feature>
<accession>A0AAV5R742</accession>
<dbReference type="Pfam" id="PF21530">
    <property type="entry name" value="Pif1_2B_dom"/>
    <property type="match status" value="1"/>
</dbReference>
<comment type="caution">
    <text evidence="2">The sequence shown here is derived from an EMBL/GenBank/DDBJ whole genome shotgun (WGS) entry which is preliminary data.</text>
</comment>
<gene>
    <name evidence="2" type="ORF">DAPK24_039160</name>
</gene>
<dbReference type="InterPro" id="IPR049163">
    <property type="entry name" value="Pif1-like_2B_dom"/>
</dbReference>
<dbReference type="AlphaFoldDB" id="A0AAV5R742"/>